<proteinExistence type="predicted"/>
<sequence>MTTSLRRRLDAALADCVIIDCETTGLDPAGSRIIEIAALHIHDGSPADEFHTLVDPGSPLPDDITSLTGITSQDLDGQPAFIDALDLIASLVEGRTVVGHNVAFDIAFVSAECQRNGAPSPLDYSDVVCTATTARSLIPREQVGRYRLATLADVLDLRHKPSHRAVDDVLATADLLRHLRELSR</sequence>
<name>X5DSY3_9CORY</name>
<dbReference type="eggNOG" id="COG0847">
    <property type="taxonomic scope" value="Bacteria"/>
</dbReference>
<keyword evidence="1" id="KW-0269">Exonuclease</keyword>
<organism evidence="3 4">
    <name type="scientific">Corynebacterium glyciniphilum AJ 3170</name>
    <dbReference type="NCBI Taxonomy" id="1404245"/>
    <lineage>
        <taxon>Bacteria</taxon>
        <taxon>Bacillati</taxon>
        <taxon>Actinomycetota</taxon>
        <taxon>Actinomycetes</taxon>
        <taxon>Mycobacteriales</taxon>
        <taxon>Corynebacteriaceae</taxon>
        <taxon>Corynebacterium</taxon>
    </lineage>
</organism>
<dbReference type="Gene3D" id="3.30.420.10">
    <property type="entry name" value="Ribonuclease H-like superfamily/Ribonuclease H"/>
    <property type="match status" value="1"/>
</dbReference>
<keyword evidence="1" id="KW-0378">Hydrolase</keyword>
<dbReference type="GO" id="GO:0003677">
    <property type="term" value="F:DNA binding"/>
    <property type="evidence" value="ECO:0007669"/>
    <property type="project" value="InterPro"/>
</dbReference>
<feature type="domain" description="Exonuclease" evidence="2">
    <location>
        <begin position="15"/>
        <end position="184"/>
    </location>
</feature>
<dbReference type="GO" id="GO:0003887">
    <property type="term" value="F:DNA-directed DNA polymerase activity"/>
    <property type="evidence" value="ECO:0007669"/>
    <property type="project" value="InterPro"/>
</dbReference>
<accession>X5DSY3</accession>
<dbReference type="Proteomes" id="UP000023703">
    <property type="component" value="Chromosome"/>
</dbReference>
<evidence type="ECO:0000313" key="3">
    <source>
        <dbReference type="EMBL" id="AHW64414.1"/>
    </source>
</evidence>
<dbReference type="GO" id="GO:0045004">
    <property type="term" value="P:DNA replication proofreading"/>
    <property type="evidence" value="ECO:0007669"/>
    <property type="project" value="TreeGrafter"/>
</dbReference>
<dbReference type="PANTHER" id="PTHR30231">
    <property type="entry name" value="DNA POLYMERASE III SUBUNIT EPSILON"/>
    <property type="match status" value="1"/>
</dbReference>
<dbReference type="PANTHER" id="PTHR30231:SF41">
    <property type="entry name" value="DNA POLYMERASE III SUBUNIT EPSILON"/>
    <property type="match status" value="1"/>
</dbReference>
<reference evidence="3 4" key="1">
    <citation type="journal article" date="2015" name="Int. J. Syst. Evol. Microbiol.">
        <title>Revisiting Corynebacterium glyciniphilum (ex Kubota et al., 1972) sp. nov., nom. rev., isolated from putrefied banana.</title>
        <authorList>
            <person name="Al-Dilaimi A."/>
            <person name="Bednarz H."/>
            <person name="Lomker A."/>
            <person name="Niehaus K."/>
            <person name="Kalinowski J."/>
            <person name="Ruckert C."/>
        </authorList>
    </citation>
    <scope>NUCLEOTIDE SEQUENCE [LARGE SCALE GENOMIC DNA]</scope>
    <source>
        <strain evidence="3">AJ 3170</strain>
    </source>
</reference>
<dbReference type="EMBL" id="CP006842">
    <property type="protein sequence ID" value="AHW64414.1"/>
    <property type="molecule type" value="Genomic_DNA"/>
</dbReference>
<keyword evidence="4" id="KW-1185">Reference proteome</keyword>
<dbReference type="Pfam" id="PF00929">
    <property type="entry name" value="RNase_T"/>
    <property type="match status" value="1"/>
</dbReference>
<dbReference type="SMART" id="SM00479">
    <property type="entry name" value="EXOIII"/>
    <property type="match status" value="1"/>
</dbReference>
<dbReference type="InterPro" id="IPR006054">
    <property type="entry name" value="DnaQ"/>
</dbReference>
<dbReference type="GO" id="GO:0008408">
    <property type="term" value="F:3'-5' exonuclease activity"/>
    <property type="evidence" value="ECO:0007669"/>
    <property type="project" value="TreeGrafter"/>
</dbReference>
<evidence type="ECO:0000256" key="1">
    <source>
        <dbReference type="ARBA" id="ARBA00022839"/>
    </source>
</evidence>
<dbReference type="SUPFAM" id="SSF53098">
    <property type="entry name" value="Ribonuclease H-like"/>
    <property type="match status" value="1"/>
</dbReference>
<dbReference type="FunFam" id="3.30.420.10:FF:000045">
    <property type="entry name" value="3'-5' exonuclease DinG"/>
    <property type="match status" value="1"/>
</dbReference>
<dbReference type="AlphaFoldDB" id="X5DSY3"/>
<gene>
    <name evidence="3" type="ORF">CGLY_09845</name>
</gene>
<dbReference type="KEGG" id="cgy:CGLY_09845"/>
<dbReference type="CDD" id="cd06127">
    <property type="entry name" value="DEDDh"/>
    <property type="match status" value="1"/>
</dbReference>
<dbReference type="HOGENOM" id="CLU_047806_7_2_11"/>
<dbReference type="InterPro" id="IPR012337">
    <property type="entry name" value="RNaseH-like_sf"/>
</dbReference>
<dbReference type="InterPro" id="IPR036397">
    <property type="entry name" value="RNaseH_sf"/>
</dbReference>
<keyword evidence="1" id="KW-0540">Nuclease</keyword>
<dbReference type="RefSeq" id="WP_052539998.1">
    <property type="nucleotide sequence ID" value="NZ_CP006842.1"/>
</dbReference>
<dbReference type="STRING" id="1404245.CGLY_09845"/>
<dbReference type="GO" id="GO:0005829">
    <property type="term" value="C:cytosol"/>
    <property type="evidence" value="ECO:0007669"/>
    <property type="project" value="TreeGrafter"/>
</dbReference>
<evidence type="ECO:0000313" key="4">
    <source>
        <dbReference type="Proteomes" id="UP000023703"/>
    </source>
</evidence>
<dbReference type="NCBIfam" id="TIGR00573">
    <property type="entry name" value="dnaq"/>
    <property type="match status" value="1"/>
</dbReference>
<evidence type="ECO:0000259" key="2">
    <source>
        <dbReference type="SMART" id="SM00479"/>
    </source>
</evidence>
<dbReference type="InterPro" id="IPR013520">
    <property type="entry name" value="Ribonucl_H"/>
</dbReference>
<protein>
    <recommendedName>
        <fullName evidence="2">Exonuclease domain-containing protein</fullName>
    </recommendedName>
</protein>